<evidence type="ECO:0008006" key="3">
    <source>
        <dbReference type="Google" id="ProtNLM"/>
    </source>
</evidence>
<dbReference type="EMBL" id="BSNK01000001">
    <property type="protein sequence ID" value="GLQ22573.1"/>
    <property type="molecule type" value="Genomic_DNA"/>
</dbReference>
<comment type="caution">
    <text evidence="1">The sequence shown here is derived from an EMBL/GenBank/DDBJ whole genome shotgun (WGS) entry which is preliminary data.</text>
</comment>
<evidence type="ECO:0000313" key="2">
    <source>
        <dbReference type="Proteomes" id="UP001161391"/>
    </source>
</evidence>
<organism evidence="1 2">
    <name type="scientific">Algimonas ampicilliniresistens</name>
    <dbReference type="NCBI Taxonomy" id="1298735"/>
    <lineage>
        <taxon>Bacteria</taxon>
        <taxon>Pseudomonadati</taxon>
        <taxon>Pseudomonadota</taxon>
        <taxon>Alphaproteobacteria</taxon>
        <taxon>Maricaulales</taxon>
        <taxon>Robiginitomaculaceae</taxon>
        <taxon>Algimonas</taxon>
    </lineage>
</organism>
<dbReference type="Proteomes" id="UP001161391">
    <property type="component" value="Unassembled WGS sequence"/>
</dbReference>
<reference evidence="1" key="2">
    <citation type="submission" date="2023-01" db="EMBL/GenBank/DDBJ databases">
        <title>Draft genome sequence of Algimonas ampicilliniresistens strain NBRC 108219.</title>
        <authorList>
            <person name="Sun Q."/>
            <person name="Mori K."/>
        </authorList>
    </citation>
    <scope>NUCLEOTIDE SEQUENCE</scope>
    <source>
        <strain evidence="1">NBRC 108219</strain>
    </source>
</reference>
<proteinExistence type="predicted"/>
<accession>A0ABQ5V530</accession>
<dbReference type="InterPro" id="IPR021322">
    <property type="entry name" value="DUF2924"/>
</dbReference>
<keyword evidence="2" id="KW-1185">Reference proteome</keyword>
<reference evidence="1" key="1">
    <citation type="journal article" date="2014" name="Int. J. Syst. Evol. Microbiol.">
        <title>Complete genome of a new Firmicutes species belonging to the dominant human colonic microbiota ('Ruminococcus bicirculans') reveals two chromosomes and a selective capacity to utilize plant glucans.</title>
        <authorList>
            <consortium name="NISC Comparative Sequencing Program"/>
            <person name="Wegmann U."/>
            <person name="Louis P."/>
            <person name="Goesmann A."/>
            <person name="Henrissat B."/>
            <person name="Duncan S.H."/>
            <person name="Flint H.J."/>
        </authorList>
    </citation>
    <scope>NUCLEOTIDE SEQUENCE</scope>
    <source>
        <strain evidence="1">NBRC 108219</strain>
    </source>
</reference>
<gene>
    <name evidence="1" type="ORF">GCM10007853_04470</name>
</gene>
<name>A0ABQ5V530_9PROT</name>
<evidence type="ECO:0000313" key="1">
    <source>
        <dbReference type="EMBL" id="GLQ22573.1"/>
    </source>
</evidence>
<dbReference type="RefSeq" id="WP_284387055.1">
    <property type="nucleotide sequence ID" value="NZ_BSNK01000001.1"/>
</dbReference>
<dbReference type="Pfam" id="PF11149">
    <property type="entry name" value="DUF2924"/>
    <property type="match status" value="1"/>
</dbReference>
<sequence>MNASSKAEQEPAFSALKDLSREHLLVLWHRYYETPPFKGARKSTLIRGISYARQANAYGGLKAMTKRKLLKIAKELTAAALTKPVATANPPPPKIQPGTQLVREWNGKTYAVLCTDQGFVMNGVTYGSLSAIAKAITGTTWSGPRFFGVRG</sequence>
<protein>
    <recommendedName>
        <fullName evidence="3">DUF2924 domain-containing protein</fullName>
    </recommendedName>
</protein>